<dbReference type="OrthoDB" id="552049at2759"/>
<name>A0A0N5D7P1_THECL</name>
<keyword evidence="1" id="KW-0472">Membrane</keyword>
<keyword evidence="1" id="KW-0812">Transmembrane</keyword>
<dbReference type="PANTHER" id="PTHR44825:SF1">
    <property type="entry name" value="DNAJ HOMOLOG SUBFAMILY C MEMBER 4"/>
    <property type="match status" value="1"/>
</dbReference>
<organism evidence="5">
    <name type="scientific">Thelazia callipaeda</name>
    <name type="common">Oriental eyeworm</name>
    <name type="synonym">Parasitic nematode</name>
    <dbReference type="NCBI Taxonomy" id="103827"/>
    <lineage>
        <taxon>Eukaryota</taxon>
        <taxon>Metazoa</taxon>
        <taxon>Ecdysozoa</taxon>
        <taxon>Nematoda</taxon>
        <taxon>Chromadorea</taxon>
        <taxon>Rhabditida</taxon>
        <taxon>Spirurina</taxon>
        <taxon>Spiruromorpha</taxon>
        <taxon>Thelazioidea</taxon>
        <taxon>Thelaziidae</taxon>
        <taxon>Thelazia</taxon>
    </lineage>
</organism>
<keyword evidence="4" id="KW-1185">Reference proteome</keyword>
<evidence type="ECO:0000256" key="1">
    <source>
        <dbReference type="SAM" id="Phobius"/>
    </source>
</evidence>
<reference evidence="3 4" key="2">
    <citation type="submission" date="2018-11" db="EMBL/GenBank/DDBJ databases">
        <authorList>
            <consortium name="Pathogen Informatics"/>
        </authorList>
    </citation>
    <scope>NUCLEOTIDE SEQUENCE [LARGE SCALE GENOMIC DNA]</scope>
</reference>
<proteinExistence type="predicted"/>
<feature type="transmembrane region" description="Helical" evidence="1">
    <location>
        <begin position="120"/>
        <end position="142"/>
    </location>
</feature>
<protein>
    <submittedName>
        <fullName evidence="5">J domain-containing protein</fullName>
    </submittedName>
</protein>
<dbReference type="PRINTS" id="PR00625">
    <property type="entry name" value="JDOMAIN"/>
</dbReference>
<dbReference type="Proteomes" id="UP000276776">
    <property type="component" value="Unassembled WGS sequence"/>
</dbReference>
<sequence>MTYYDVLGVSRHATQEEIRTAYYRKSKEVHPDRFKNANDAELRRKSNEFIELSTAYEVLKAPQRRELYDELMSDVFEDNRELENSDSDELFMGLDHQLKRPLIDEDYGSYRTRFHFIGHFLLYLLQTVIISLIIVGFFISLARKPLFGD</sequence>
<dbReference type="SMART" id="SM00271">
    <property type="entry name" value="DnaJ"/>
    <property type="match status" value="1"/>
</dbReference>
<feature type="domain" description="J" evidence="2">
    <location>
        <begin position="2"/>
        <end position="72"/>
    </location>
</feature>
<dbReference type="STRING" id="103827.A0A0N5D7P1"/>
<dbReference type="Gene3D" id="1.10.287.110">
    <property type="entry name" value="DnaJ domain"/>
    <property type="match status" value="1"/>
</dbReference>
<dbReference type="SUPFAM" id="SSF46565">
    <property type="entry name" value="Chaperone J-domain"/>
    <property type="match status" value="1"/>
</dbReference>
<dbReference type="InterPro" id="IPR001623">
    <property type="entry name" value="DnaJ_domain"/>
</dbReference>
<dbReference type="PANTHER" id="PTHR44825">
    <property type="match status" value="1"/>
</dbReference>
<evidence type="ECO:0000259" key="2">
    <source>
        <dbReference type="PROSITE" id="PS50076"/>
    </source>
</evidence>
<dbReference type="EMBL" id="UYYF01004728">
    <property type="protein sequence ID" value="VDN06688.1"/>
    <property type="molecule type" value="Genomic_DNA"/>
</dbReference>
<gene>
    <name evidence="3" type="ORF">TCLT_LOCUS9084</name>
</gene>
<dbReference type="AlphaFoldDB" id="A0A0N5D7P1"/>
<dbReference type="CDD" id="cd06257">
    <property type="entry name" value="DnaJ"/>
    <property type="match status" value="1"/>
</dbReference>
<dbReference type="InterPro" id="IPR052763">
    <property type="entry name" value="DnaJ_C4"/>
</dbReference>
<evidence type="ECO:0000313" key="5">
    <source>
        <dbReference type="WBParaSite" id="TCLT_0000909501-mRNA-1"/>
    </source>
</evidence>
<dbReference type="InterPro" id="IPR036869">
    <property type="entry name" value="J_dom_sf"/>
</dbReference>
<dbReference type="PROSITE" id="PS50076">
    <property type="entry name" value="DNAJ_2"/>
    <property type="match status" value="1"/>
</dbReference>
<evidence type="ECO:0000313" key="3">
    <source>
        <dbReference type="EMBL" id="VDN06688.1"/>
    </source>
</evidence>
<reference evidence="5" key="1">
    <citation type="submission" date="2017-02" db="UniProtKB">
        <authorList>
            <consortium name="WormBaseParasite"/>
        </authorList>
    </citation>
    <scope>IDENTIFICATION</scope>
</reference>
<dbReference type="WBParaSite" id="TCLT_0000909501-mRNA-1">
    <property type="protein sequence ID" value="TCLT_0000909501-mRNA-1"/>
    <property type="gene ID" value="TCLT_0000909501"/>
</dbReference>
<evidence type="ECO:0000313" key="4">
    <source>
        <dbReference type="Proteomes" id="UP000276776"/>
    </source>
</evidence>
<accession>A0A0N5D7P1</accession>
<keyword evidence="1" id="KW-1133">Transmembrane helix</keyword>
<dbReference type="Pfam" id="PF00226">
    <property type="entry name" value="DnaJ"/>
    <property type="match status" value="1"/>
</dbReference>